<evidence type="ECO:0000256" key="1">
    <source>
        <dbReference type="ARBA" id="ARBA00004202"/>
    </source>
</evidence>
<organism evidence="9 10">
    <name type="scientific">Brevibacterium senegalense</name>
    <dbReference type="NCBI Taxonomy" id="1033736"/>
    <lineage>
        <taxon>Bacteria</taxon>
        <taxon>Bacillati</taxon>
        <taxon>Actinomycetota</taxon>
        <taxon>Actinomycetes</taxon>
        <taxon>Micrococcales</taxon>
        <taxon>Brevibacteriaceae</taxon>
        <taxon>Brevibacterium</taxon>
    </lineage>
</organism>
<dbReference type="PROSITE" id="PS00211">
    <property type="entry name" value="ABC_TRANSPORTER_1"/>
    <property type="match status" value="1"/>
</dbReference>
<dbReference type="InterPro" id="IPR050388">
    <property type="entry name" value="ABC_Ni/Peptide_Import"/>
</dbReference>
<dbReference type="PANTHER" id="PTHR43297:SF2">
    <property type="entry name" value="DIPEPTIDE TRANSPORT ATP-BINDING PROTEIN DPPD"/>
    <property type="match status" value="1"/>
</dbReference>
<reference evidence="9" key="2">
    <citation type="submission" date="2021-09" db="EMBL/GenBank/DDBJ databases">
        <authorList>
            <person name="Gilroy R."/>
        </authorList>
    </citation>
    <scope>NUCLEOTIDE SEQUENCE</scope>
    <source>
        <strain evidence="9">ChiGjej5B5-7349</strain>
    </source>
</reference>
<dbReference type="Pfam" id="PF08352">
    <property type="entry name" value="oligo_HPY"/>
    <property type="match status" value="1"/>
</dbReference>
<reference evidence="9" key="1">
    <citation type="journal article" date="2021" name="PeerJ">
        <title>Extensive microbial diversity within the chicken gut microbiome revealed by metagenomics and culture.</title>
        <authorList>
            <person name="Gilroy R."/>
            <person name="Ravi A."/>
            <person name="Getino M."/>
            <person name="Pursley I."/>
            <person name="Horton D.L."/>
            <person name="Alikhan N.F."/>
            <person name="Baker D."/>
            <person name="Gharbi K."/>
            <person name="Hall N."/>
            <person name="Watson M."/>
            <person name="Adriaenssens E.M."/>
            <person name="Foster-Nyarko E."/>
            <person name="Jarju S."/>
            <person name="Secka A."/>
            <person name="Antonio M."/>
            <person name="Oren A."/>
            <person name="Chaudhuri R.R."/>
            <person name="La Ragione R."/>
            <person name="Hildebrand F."/>
            <person name="Pallen M.J."/>
        </authorList>
    </citation>
    <scope>NUCLEOTIDE SEQUENCE</scope>
    <source>
        <strain evidence="9">ChiGjej5B5-7349</strain>
    </source>
</reference>
<keyword evidence="4" id="KW-1003">Cell membrane</keyword>
<comment type="similarity">
    <text evidence="2">Belongs to the ABC transporter superfamily.</text>
</comment>
<dbReference type="EMBL" id="DYUK01000187">
    <property type="protein sequence ID" value="HJG80491.1"/>
    <property type="molecule type" value="Genomic_DNA"/>
</dbReference>
<dbReference type="PANTHER" id="PTHR43297">
    <property type="entry name" value="OLIGOPEPTIDE TRANSPORT ATP-BINDING PROTEIN APPD"/>
    <property type="match status" value="1"/>
</dbReference>
<feature type="domain" description="ABC transporter" evidence="8">
    <location>
        <begin position="4"/>
        <end position="257"/>
    </location>
</feature>
<keyword evidence="5" id="KW-0547">Nucleotide-binding</keyword>
<dbReference type="CDD" id="cd03257">
    <property type="entry name" value="ABC_NikE_OppD_transporters"/>
    <property type="match status" value="1"/>
</dbReference>
<dbReference type="InterPro" id="IPR003593">
    <property type="entry name" value="AAA+_ATPase"/>
</dbReference>
<proteinExistence type="inferred from homology"/>
<sequence length="284" mass="30339">MSVLSVSDLRIGFSGRSGTGEPVPVVKGIDFEIDEGEIFALVGESGSGKSVTALSIMGLLDPRTAHVSGSIRLRDKELINGSAGASRALRGSRISMVFQEPMTALDPVFTVGSQLTETLRAHIRISPKEAKKRSIDMLDKVGIVDPDKRFHSYPHELSGGMRQRVVIAIAMLCGPELLIADEPTTAVDATVQLQLLDLIRRACEETGTSVLFITHDLGVVNHTCDRMATMYAGEILETGKVADVLSAPDHPYTAALLGALPGPETRGKKLATIDSRVRESLAAP</sequence>
<dbReference type="GO" id="GO:0005886">
    <property type="term" value="C:plasma membrane"/>
    <property type="evidence" value="ECO:0007669"/>
    <property type="project" value="UniProtKB-SubCell"/>
</dbReference>
<keyword evidence="6 9" id="KW-0067">ATP-binding</keyword>
<evidence type="ECO:0000256" key="6">
    <source>
        <dbReference type="ARBA" id="ARBA00022840"/>
    </source>
</evidence>
<comment type="subcellular location">
    <subcellularLocation>
        <location evidence="1">Cell membrane</location>
        <topology evidence="1">Peripheral membrane protein</topology>
    </subcellularLocation>
</comment>
<dbReference type="AlphaFoldDB" id="A0A921MEK7"/>
<dbReference type="PROSITE" id="PS50893">
    <property type="entry name" value="ABC_TRANSPORTER_2"/>
    <property type="match status" value="1"/>
</dbReference>
<evidence type="ECO:0000256" key="2">
    <source>
        <dbReference type="ARBA" id="ARBA00005417"/>
    </source>
</evidence>
<evidence type="ECO:0000259" key="8">
    <source>
        <dbReference type="PROSITE" id="PS50893"/>
    </source>
</evidence>
<accession>A0A921MEK7</accession>
<dbReference type="InterPro" id="IPR027417">
    <property type="entry name" value="P-loop_NTPase"/>
</dbReference>
<protein>
    <submittedName>
        <fullName evidence="9">ABC transporter ATP-binding protein</fullName>
    </submittedName>
</protein>
<dbReference type="Gene3D" id="3.40.50.300">
    <property type="entry name" value="P-loop containing nucleotide triphosphate hydrolases"/>
    <property type="match status" value="1"/>
</dbReference>
<dbReference type="InterPro" id="IPR013563">
    <property type="entry name" value="Oligopep_ABC_C"/>
</dbReference>
<evidence type="ECO:0000313" key="9">
    <source>
        <dbReference type="EMBL" id="HJG80491.1"/>
    </source>
</evidence>
<evidence type="ECO:0000256" key="5">
    <source>
        <dbReference type="ARBA" id="ARBA00022741"/>
    </source>
</evidence>
<name>A0A921MEK7_9MICO</name>
<dbReference type="SUPFAM" id="SSF52540">
    <property type="entry name" value="P-loop containing nucleoside triphosphate hydrolases"/>
    <property type="match status" value="1"/>
</dbReference>
<dbReference type="GO" id="GO:0015833">
    <property type="term" value="P:peptide transport"/>
    <property type="evidence" value="ECO:0007669"/>
    <property type="project" value="InterPro"/>
</dbReference>
<evidence type="ECO:0000313" key="10">
    <source>
        <dbReference type="Proteomes" id="UP000784435"/>
    </source>
</evidence>
<dbReference type="SMART" id="SM00382">
    <property type="entry name" value="AAA"/>
    <property type="match status" value="1"/>
</dbReference>
<keyword evidence="3" id="KW-0813">Transport</keyword>
<dbReference type="Proteomes" id="UP000784435">
    <property type="component" value="Unassembled WGS sequence"/>
</dbReference>
<evidence type="ECO:0000256" key="3">
    <source>
        <dbReference type="ARBA" id="ARBA00022448"/>
    </source>
</evidence>
<comment type="caution">
    <text evidence="9">The sequence shown here is derived from an EMBL/GenBank/DDBJ whole genome shotgun (WGS) entry which is preliminary data.</text>
</comment>
<keyword evidence="7" id="KW-0472">Membrane</keyword>
<evidence type="ECO:0000256" key="7">
    <source>
        <dbReference type="ARBA" id="ARBA00023136"/>
    </source>
</evidence>
<gene>
    <name evidence="9" type="ORF">K8V08_08775</name>
</gene>
<dbReference type="InterPro" id="IPR003439">
    <property type="entry name" value="ABC_transporter-like_ATP-bd"/>
</dbReference>
<dbReference type="InterPro" id="IPR017871">
    <property type="entry name" value="ABC_transporter-like_CS"/>
</dbReference>
<dbReference type="FunFam" id="3.40.50.300:FF:000016">
    <property type="entry name" value="Oligopeptide ABC transporter ATP-binding component"/>
    <property type="match status" value="1"/>
</dbReference>
<dbReference type="GO" id="GO:0016887">
    <property type="term" value="F:ATP hydrolysis activity"/>
    <property type="evidence" value="ECO:0007669"/>
    <property type="project" value="InterPro"/>
</dbReference>
<dbReference type="GO" id="GO:0005524">
    <property type="term" value="F:ATP binding"/>
    <property type="evidence" value="ECO:0007669"/>
    <property type="project" value="UniProtKB-KW"/>
</dbReference>
<dbReference type="Pfam" id="PF00005">
    <property type="entry name" value="ABC_tran"/>
    <property type="match status" value="1"/>
</dbReference>
<feature type="non-terminal residue" evidence="9">
    <location>
        <position position="284"/>
    </location>
</feature>
<evidence type="ECO:0000256" key="4">
    <source>
        <dbReference type="ARBA" id="ARBA00022475"/>
    </source>
</evidence>